<dbReference type="GO" id="GO:0005543">
    <property type="term" value="F:phospholipid binding"/>
    <property type="evidence" value="ECO:0007669"/>
    <property type="project" value="TreeGrafter"/>
</dbReference>
<accession>A0A562WT71</accession>
<name>A0A562WT71_9BACT</name>
<dbReference type="GO" id="GO:0005548">
    <property type="term" value="F:phospholipid transporter activity"/>
    <property type="evidence" value="ECO:0007669"/>
    <property type="project" value="TreeGrafter"/>
</dbReference>
<keyword evidence="1" id="KW-1133">Transmembrane helix</keyword>
<evidence type="ECO:0000256" key="1">
    <source>
        <dbReference type="SAM" id="Phobius"/>
    </source>
</evidence>
<organism evidence="3 4">
    <name type="scientific">Geobacter argillaceus</name>
    <dbReference type="NCBI Taxonomy" id="345631"/>
    <lineage>
        <taxon>Bacteria</taxon>
        <taxon>Pseudomonadati</taxon>
        <taxon>Thermodesulfobacteriota</taxon>
        <taxon>Desulfuromonadia</taxon>
        <taxon>Geobacterales</taxon>
        <taxon>Geobacteraceae</taxon>
        <taxon>Geobacter</taxon>
    </lineage>
</organism>
<dbReference type="OrthoDB" id="9769132at2"/>
<dbReference type="AlphaFoldDB" id="A0A562WT71"/>
<feature type="domain" description="Mce/MlaD" evidence="2">
    <location>
        <begin position="44"/>
        <end position="122"/>
    </location>
</feature>
<sequence length="360" mass="39778">MKRSDTLGWSQVTTGIFIVVALLLFAGGVLLMGDKTKMFVPKGEITLVMVDVAGLKVGAPVWLSGVDVGIVKDIRFVDARKSNDVEVLLEIENEALKKVGKDSRITIKTRGLMGEKYVDITPSRHYAEVPETRVAGTEVPRLDDVMQKAGSAFDRLNGIMDKIDKGEGSLGRFAKDPKLYDNLSRLTAELQIVTHSVNQGQGTLGKLTKNSEPYDRLIAILTRTEDTIRDIQSADGTLGRLVHDRQLYDKMVAVADKSTQAAEDVRELNRKLLSSDSTVGMLLSDRELYDKGVALIERADSAVKSFDDVAGRLRGTEGTAGRLINDREAYDRLTRMVESVDALVKDIKENPKRYVKFSLF</sequence>
<dbReference type="PANTHER" id="PTHR33371:SF4">
    <property type="entry name" value="INTERMEMBRANE PHOSPHOLIPID TRANSPORT SYSTEM BINDING PROTEIN MLAD"/>
    <property type="match status" value="1"/>
</dbReference>
<protein>
    <submittedName>
        <fullName evidence="3">Phospholipid/cholesterol/gamma-HCH transport system substrate-binding protein</fullName>
    </submittedName>
</protein>
<keyword evidence="1" id="KW-0812">Transmembrane</keyword>
<dbReference type="InterPro" id="IPR052336">
    <property type="entry name" value="MlaD_Phospholipid_Transporter"/>
</dbReference>
<dbReference type="Proteomes" id="UP000319449">
    <property type="component" value="Unassembled WGS sequence"/>
</dbReference>
<dbReference type="RefSeq" id="WP_145017129.1">
    <property type="nucleotide sequence ID" value="NZ_VLLN01000001.1"/>
</dbReference>
<dbReference type="Pfam" id="PF02470">
    <property type="entry name" value="MlaD"/>
    <property type="match status" value="1"/>
</dbReference>
<comment type="caution">
    <text evidence="3">The sequence shown here is derived from an EMBL/GenBank/DDBJ whole genome shotgun (WGS) entry which is preliminary data.</text>
</comment>
<keyword evidence="4" id="KW-1185">Reference proteome</keyword>
<dbReference type="EMBL" id="VLLN01000001">
    <property type="protein sequence ID" value="TWJ33501.1"/>
    <property type="molecule type" value="Genomic_DNA"/>
</dbReference>
<evidence type="ECO:0000259" key="2">
    <source>
        <dbReference type="Pfam" id="PF02470"/>
    </source>
</evidence>
<feature type="transmembrane region" description="Helical" evidence="1">
    <location>
        <begin position="12"/>
        <end position="32"/>
    </location>
</feature>
<evidence type="ECO:0000313" key="3">
    <source>
        <dbReference type="EMBL" id="TWJ33501.1"/>
    </source>
</evidence>
<proteinExistence type="predicted"/>
<gene>
    <name evidence="3" type="ORF">JN12_00175</name>
</gene>
<reference evidence="3 4" key="1">
    <citation type="submission" date="2019-07" db="EMBL/GenBank/DDBJ databases">
        <title>Genomic Encyclopedia of Archaeal and Bacterial Type Strains, Phase II (KMG-II): from individual species to whole genera.</title>
        <authorList>
            <person name="Goeker M."/>
        </authorList>
    </citation>
    <scope>NUCLEOTIDE SEQUENCE [LARGE SCALE GENOMIC DNA]</scope>
    <source>
        <strain evidence="3 4">ATCC BAA-1139</strain>
    </source>
</reference>
<dbReference type="InterPro" id="IPR003399">
    <property type="entry name" value="Mce/MlaD"/>
</dbReference>
<evidence type="ECO:0000313" key="4">
    <source>
        <dbReference type="Proteomes" id="UP000319449"/>
    </source>
</evidence>
<keyword evidence="1" id="KW-0472">Membrane</keyword>
<dbReference type="PANTHER" id="PTHR33371">
    <property type="entry name" value="INTERMEMBRANE PHOSPHOLIPID TRANSPORT SYSTEM BINDING PROTEIN MLAD-RELATED"/>
    <property type="match status" value="1"/>
</dbReference>